<evidence type="ECO:0000256" key="5">
    <source>
        <dbReference type="ARBA" id="ARBA00012684"/>
    </source>
</evidence>
<evidence type="ECO:0000256" key="2">
    <source>
        <dbReference type="ARBA" id="ARBA00004948"/>
    </source>
</evidence>
<dbReference type="PANTHER" id="PTHR43198:SF2">
    <property type="entry name" value="SI:CH1073-67J19.1-RELATED"/>
    <property type="match status" value="1"/>
</dbReference>
<sequence>MLEESENIWQSYLKHPFILGLANGNLDIKKFRFYLLQDYLYLFDYAKVFAHTLTKTDNKEIMSLCSFSINNILNGEMKIHKGYMSRMGITDDEVENVKLSLTNLSYTSYMLNVAEHGDETAGLAAILSCAISYEFIGKWIAKNYPDSVNHEFYGEWVSGYSGEEYASANRTLENLMNKLCENISDEKAKKLIDIFVICSEYEYKFWDMAWNME</sequence>
<dbReference type="InterPro" id="IPR016084">
    <property type="entry name" value="Haem_Oase-like_multi-hlx"/>
</dbReference>
<dbReference type="InterPro" id="IPR027574">
    <property type="entry name" value="Thiaminase_II"/>
</dbReference>
<gene>
    <name evidence="10" type="primary">tenA</name>
    <name evidence="10" type="ORF">H9746_09510</name>
</gene>
<dbReference type="GO" id="GO:0005829">
    <property type="term" value="C:cytosol"/>
    <property type="evidence" value="ECO:0007669"/>
    <property type="project" value="TreeGrafter"/>
</dbReference>
<dbReference type="EMBL" id="DXIE01000057">
    <property type="protein sequence ID" value="HIV63055.1"/>
    <property type="molecule type" value="Genomic_DNA"/>
</dbReference>
<reference evidence="10" key="1">
    <citation type="journal article" date="2021" name="PeerJ">
        <title>Extensive microbial diversity within the chicken gut microbiome revealed by metagenomics and culture.</title>
        <authorList>
            <person name="Gilroy R."/>
            <person name="Ravi A."/>
            <person name="Getino M."/>
            <person name="Pursley I."/>
            <person name="Horton D.L."/>
            <person name="Alikhan N.F."/>
            <person name="Baker D."/>
            <person name="Gharbi K."/>
            <person name="Hall N."/>
            <person name="Watson M."/>
            <person name="Adriaenssens E.M."/>
            <person name="Foster-Nyarko E."/>
            <person name="Jarju S."/>
            <person name="Secka A."/>
            <person name="Antonio M."/>
            <person name="Oren A."/>
            <person name="Chaudhuri R.R."/>
            <person name="La Ragione R."/>
            <person name="Hildebrand F."/>
            <person name="Pallen M.J."/>
        </authorList>
    </citation>
    <scope>NUCLEOTIDE SEQUENCE</scope>
    <source>
        <strain evidence="10">CHK193-4272</strain>
    </source>
</reference>
<evidence type="ECO:0000256" key="7">
    <source>
        <dbReference type="ARBA" id="ARBA00022977"/>
    </source>
</evidence>
<dbReference type="InterPro" id="IPR004305">
    <property type="entry name" value="Thiaminase-2/PQQC"/>
</dbReference>
<evidence type="ECO:0000256" key="3">
    <source>
        <dbReference type="ARBA" id="ARBA00010264"/>
    </source>
</evidence>
<comment type="catalytic activity">
    <reaction evidence="8">
        <text>thiamine + H2O = 5-(2-hydroxyethyl)-4-methylthiazole + 4-amino-5-hydroxymethyl-2-methylpyrimidine + H(+)</text>
        <dbReference type="Rhea" id="RHEA:17509"/>
        <dbReference type="ChEBI" id="CHEBI:15377"/>
        <dbReference type="ChEBI" id="CHEBI:15378"/>
        <dbReference type="ChEBI" id="CHEBI:16892"/>
        <dbReference type="ChEBI" id="CHEBI:17957"/>
        <dbReference type="ChEBI" id="CHEBI:18385"/>
        <dbReference type="EC" id="3.5.99.2"/>
    </reaction>
</comment>
<evidence type="ECO:0000256" key="1">
    <source>
        <dbReference type="ARBA" id="ARBA00001881"/>
    </source>
</evidence>
<evidence type="ECO:0000256" key="4">
    <source>
        <dbReference type="ARBA" id="ARBA00011881"/>
    </source>
</evidence>
<dbReference type="PANTHER" id="PTHR43198">
    <property type="entry name" value="BIFUNCTIONAL TH2 PROTEIN"/>
    <property type="match status" value="1"/>
</dbReference>
<dbReference type="EC" id="3.5.99.2" evidence="5"/>
<dbReference type="SUPFAM" id="SSF48613">
    <property type="entry name" value="Heme oxygenase-like"/>
    <property type="match status" value="1"/>
</dbReference>
<comment type="subunit">
    <text evidence="4">Homotetramer.</text>
</comment>
<evidence type="ECO:0000313" key="10">
    <source>
        <dbReference type="EMBL" id="HIV63055.1"/>
    </source>
</evidence>
<dbReference type="NCBIfam" id="TIGR04306">
    <property type="entry name" value="salvage_TenA"/>
    <property type="match status" value="1"/>
</dbReference>
<evidence type="ECO:0000256" key="6">
    <source>
        <dbReference type="ARBA" id="ARBA00013647"/>
    </source>
</evidence>
<dbReference type="InterPro" id="IPR050967">
    <property type="entry name" value="Thiamine_Salvage_TenA"/>
</dbReference>
<accession>A0A9D1PJT6</accession>
<dbReference type="CDD" id="cd19361">
    <property type="entry name" value="TenA_C_HP1287-like"/>
    <property type="match status" value="1"/>
</dbReference>
<comment type="catalytic activity">
    <reaction evidence="1">
        <text>4-amino-5-aminomethyl-2-methylpyrimidine + H2O = 4-amino-5-hydroxymethyl-2-methylpyrimidine + NH4(+)</text>
        <dbReference type="Rhea" id="RHEA:31799"/>
        <dbReference type="ChEBI" id="CHEBI:15377"/>
        <dbReference type="ChEBI" id="CHEBI:16892"/>
        <dbReference type="ChEBI" id="CHEBI:28938"/>
        <dbReference type="ChEBI" id="CHEBI:63416"/>
        <dbReference type="EC" id="3.5.99.2"/>
    </reaction>
</comment>
<organism evidence="10 11">
    <name type="scientific">Candidatus Butyricicoccus avistercoris</name>
    <dbReference type="NCBI Taxonomy" id="2838518"/>
    <lineage>
        <taxon>Bacteria</taxon>
        <taxon>Bacillati</taxon>
        <taxon>Bacillota</taxon>
        <taxon>Clostridia</taxon>
        <taxon>Eubacteriales</taxon>
        <taxon>Butyricicoccaceae</taxon>
        <taxon>Butyricicoccus</taxon>
    </lineage>
</organism>
<dbReference type="GO" id="GO:0050334">
    <property type="term" value="F:thiaminase activity"/>
    <property type="evidence" value="ECO:0007669"/>
    <property type="project" value="UniProtKB-EC"/>
</dbReference>
<evidence type="ECO:0000313" key="11">
    <source>
        <dbReference type="Proteomes" id="UP000886808"/>
    </source>
</evidence>
<protein>
    <recommendedName>
        <fullName evidence="6">Aminopyrimidine aminohydrolase</fullName>
        <ecNumber evidence="5">3.5.99.2</ecNumber>
    </recommendedName>
</protein>
<reference evidence="10" key="2">
    <citation type="submission" date="2021-04" db="EMBL/GenBank/DDBJ databases">
        <authorList>
            <person name="Gilroy R."/>
        </authorList>
    </citation>
    <scope>NUCLEOTIDE SEQUENCE</scope>
    <source>
        <strain evidence="10">CHK193-4272</strain>
    </source>
</reference>
<dbReference type="Pfam" id="PF03070">
    <property type="entry name" value="TENA_THI-4"/>
    <property type="match status" value="1"/>
</dbReference>
<keyword evidence="7" id="KW-0784">Thiamine biosynthesis</keyword>
<dbReference type="AlphaFoldDB" id="A0A9D1PJT6"/>
<evidence type="ECO:0000259" key="9">
    <source>
        <dbReference type="Pfam" id="PF03070"/>
    </source>
</evidence>
<name>A0A9D1PJT6_9FIRM</name>
<proteinExistence type="inferred from homology"/>
<feature type="domain" description="Thiaminase-2/PQQC" evidence="9">
    <location>
        <begin position="5"/>
        <end position="211"/>
    </location>
</feature>
<dbReference type="GO" id="GO:0009228">
    <property type="term" value="P:thiamine biosynthetic process"/>
    <property type="evidence" value="ECO:0007669"/>
    <property type="project" value="UniProtKB-KW"/>
</dbReference>
<comment type="pathway">
    <text evidence="2">Cofactor biosynthesis; thiamine diphosphate biosynthesis.</text>
</comment>
<dbReference type="Proteomes" id="UP000886808">
    <property type="component" value="Unassembled WGS sequence"/>
</dbReference>
<comment type="caution">
    <text evidence="10">The sequence shown here is derived from an EMBL/GenBank/DDBJ whole genome shotgun (WGS) entry which is preliminary data.</text>
</comment>
<comment type="similarity">
    <text evidence="3">Belongs to the TenA family.</text>
</comment>
<dbReference type="Gene3D" id="1.20.910.10">
    <property type="entry name" value="Heme oxygenase-like"/>
    <property type="match status" value="1"/>
</dbReference>
<evidence type="ECO:0000256" key="8">
    <source>
        <dbReference type="ARBA" id="ARBA00048337"/>
    </source>
</evidence>